<keyword evidence="1" id="KW-1133">Transmembrane helix</keyword>
<sequence length="32" mass="3571">MDWFTLAIVLVLVAFCGGVLLFAWLMLNVISD</sequence>
<evidence type="ECO:0000256" key="1">
    <source>
        <dbReference type="SAM" id="Phobius"/>
    </source>
</evidence>
<name>A0A3S4DR24_SEROD</name>
<reference evidence="2 3" key="1">
    <citation type="submission" date="2018-12" db="EMBL/GenBank/DDBJ databases">
        <authorList>
            <consortium name="Pathogen Informatics"/>
        </authorList>
    </citation>
    <scope>NUCLEOTIDE SEQUENCE [LARGE SCALE GENOMIC DNA]</scope>
    <source>
        <strain evidence="2 3">NCTC11214</strain>
    </source>
</reference>
<evidence type="ECO:0000313" key="2">
    <source>
        <dbReference type="EMBL" id="VDZ64166.1"/>
    </source>
</evidence>
<proteinExistence type="predicted"/>
<dbReference type="EMBL" id="LR134117">
    <property type="protein sequence ID" value="VDZ64166.1"/>
    <property type="molecule type" value="Genomic_DNA"/>
</dbReference>
<keyword evidence="1" id="KW-0812">Transmembrane</keyword>
<keyword evidence="1" id="KW-0472">Membrane</keyword>
<accession>A0A3S4DR24</accession>
<feature type="transmembrane region" description="Helical" evidence="1">
    <location>
        <begin position="6"/>
        <end position="27"/>
    </location>
</feature>
<gene>
    <name evidence="2" type="ORF">NCTC11214_04837</name>
</gene>
<evidence type="ECO:0000313" key="3">
    <source>
        <dbReference type="Proteomes" id="UP000281391"/>
    </source>
</evidence>
<dbReference type="KEGG" id="sof:NCTC11214_04837"/>
<dbReference type="Proteomes" id="UP000281391">
    <property type="component" value="Chromosome"/>
</dbReference>
<protein>
    <submittedName>
        <fullName evidence="2">Uncharacterized protein</fullName>
    </submittedName>
</protein>
<dbReference type="AlphaFoldDB" id="A0A3S4DR24"/>
<organism evidence="2 3">
    <name type="scientific">Serratia odorifera</name>
    <dbReference type="NCBI Taxonomy" id="618"/>
    <lineage>
        <taxon>Bacteria</taxon>
        <taxon>Pseudomonadati</taxon>
        <taxon>Pseudomonadota</taxon>
        <taxon>Gammaproteobacteria</taxon>
        <taxon>Enterobacterales</taxon>
        <taxon>Yersiniaceae</taxon>
        <taxon>Serratia</taxon>
    </lineage>
</organism>